<proteinExistence type="predicted"/>
<sequence>MWSALYARSTRDDDGRQMSKFFYHGPTQQVQDWHLFLQPELLITLCQPGPYFRAGLQSSSFLHSDFVVLDIRKSVGLPVWDNNRENVLKATSEILLWRSQYTSTSASEAGP</sequence>
<reference evidence="1 3" key="1">
    <citation type="journal article" date="2014" name="Nat. Genet.">
        <title>Genome and transcriptome of the porcine whipworm Trichuris suis.</title>
        <authorList>
            <person name="Jex A.R."/>
            <person name="Nejsum P."/>
            <person name="Schwarz E.M."/>
            <person name="Hu L."/>
            <person name="Young N.D."/>
            <person name="Hall R.S."/>
            <person name="Korhonen P.K."/>
            <person name="Liao S."/>
            <person name="Thamsborg S."/>
            <person name="Xia J."/>
            <person name="Xu P."/>
            <person name="Wang S."/>
            <person name="Scheerlinck J.P."/>
            <person name="Hofmann A."/>
            <person name="Sternberg P.W."/>
            <person name="Wang J."/>
            <person name="Gasser R.B."/>
        </authorList>
    </citation>
    <scope>NUCLEOTIDE SEQUENCE [LARGE SCALE GENOMIC DNA]</scope>
    <source>
        <strain evidence="2">DCEP-RM93F</strain>
        <strain evidence="1">DCEP-RM93M</strain>
    </source>
</reference>
<dbReference type="EMBL" id="KL363192">
    <property type="protein sequence ID" value="KFD56778.1"/>
    <property type="molecule type" value="Genomic_DNA"/>
</dbReference>
<dbReference type="AlphaFoldDB" id="A0A085MHT2"/>
<name>A0A085MHT2_9BILA</name>
<dbReference type="Proteomes" id="UP000030758">
    <property type="component" value="Unassembled WGS sequence"/>
</dbReference>
<evidence type="ECO:0000313" key="3">
    <source>
        <dbReference type="Proteomes" id="UP000030764"/>
    </source>
</evidence>
<evidence type="ECO:0000313" key="1">
    <source>
        <dbReference type="EMBL" id="KFD56778.1"/>
    </source>
</evidence>
<organism evidence="1 3">
    <name type="scientific">Trichuris suis</name>
    <name type="common">pig whipworm</name>
    <dbReference type="NCBI Taxonomy" id="68888"/>
    <lineage>
        <taxon>Eukaryota</taxon>
        <taxon>Metazoa</taxon>
        <taxon>Ecdysozoa</taxon>
        <taxon>Nematoda</taxon>
        <taxon>Enoplea</taxon>
        <taxon>Dorylaimia</taxon>
        <taxon>Trichinellida</taxon>
        <taxon>Trichuridae</taxon>
        <taxon>Trichuris</taxon>
    </lineage>
</organism>
<dbReference type="EMBL" id="KL367507">
    <property type="protein sequence ID" value="KFD68119.1"/>
    <property type="molecule type" value="Genomic_DNA"/>
</dbReference>
<keyword evidence="3" id="KW-1185">Reference proteome</keyword>
<evidence type="ECO:0000313" key="2">
    <source>
        <dbReference type="EMBL" id="KFD68119.1"/>
    </source>
</evidence>
<protein>
    <submittedName>
        <fullName evidence="1">Uncharacterized protein</fullName>
    </submittedName>
</protein>
<gene>
    <name evidence="1" type="ORF">M513_02455</name>
    <name evidence="2" type="ORF">M514_02455</name>
</gene>
<accession>A0A085MHT2</accession>
<dbReference type="Proteomes" id="UP000030764">
    <property type="component" value="Unassembled WGS sequence"/>
</dbReference>